<dbReference type="InterPro" id="IPR036890">
    <property type="entry name" value="HATPase_C_sf"/>
</dbReference>
<sequence>MISIKVPGAMAGDQSASIWPKPMTLATSPAGKLLNWTGLRPGSWIAYLTAALIVAVALAVRLALAPWIVGAQFITFFPAIIVTTFACGTAAGLLAVALSAAAAWFIMGAEGVTPQEFNALLLFALVAGLDVAIISALRMANTALRTALAQVERLNTELGASATTFRDLLESAPDAMVIVDRKGRISLINAETERLFGFERQDLLGRPIEQLMPEQHREQHRIHFAEFQANPRARPMGEGRDLFGQRPDGGAFPVEVGLSPLHADRDGGVIAVIRDISERKAAEARQSLLLHELNHRVKNTLAIVQSVANQTLNATNDPAAFRKAFSGRLMAISKSHDLLTRNDWTGADVREIIAEQLGPYQHAAADRFDLSGPTVRVGAKIAMALGMMLGELATNAAKYGALSVDAGRVGVSWQLKADAGGKMLQLTWREIGGPAVAQPSRRGFGSRLIERGLSHELGGSARMTFNPAGLVCELEFPIDGENPAATLASFSPQAAE</sequence>
<organism evidence="15 16">
    <name type="scientific">Phenylobacterium montanum</name>
    <dbReference type="NCBI Taxonomy" id="2823693"/>
    <lineage>
        <taxon>Bacteria</taxon>
        <taxon>Pseudomonadati</taxon>
        <taxon>Pseudomonadota</taxon>
        <taxon>Alphaproteobacteria</taxon>
        <taxon>Caulobacterales</taxon>
        <taxon>Caulobacteraceae</taxon>
        <taxon>Phenylobacterium</taxon>
    </lineage>
</organism>
<dbReference type="KEGG" id="caul:KCG34_17650"/>
<comment type="catalytic activity">
    <reaction evidence="1">
        <text>ATP + protein L-histidine = ADP + protein N-phospho-L-histidine.</text>
        <dbReference type="EC" id="2.7.13.3"/>
    </reaction>
</comment>
<evidence type="ECO:0000256" key="1">
    <source>
        <dbReference type="ARBA" id="ARBA00000085"/>
    </source>
</evidence>
<keyword evidence="9" id="KW-0418">Kinase</keyword>
<keyword evidence="11" id="KW-0843">Virulence</keyword>
<dbReference type="AlphaFoldDB" id="A0A975FWU9"/>
<dbReference type="CDD" id="cd00130">
    <property type="entry name" value="PAS"/>
    <property type="match status" value="1"/>
</dbReference>
<feature type="transmembrane region" description="Helical" evidence="12">
    <location>
        <begin position="119"/>
        <end position="137"/>
    </location>
</feature>
<dbReference type="PROSITE" id="PS50113">
    <property type="entry name" value="PAC"/>
    <property type="match status" value="1"/>
</dbReference>
<dbReference type="EC" id="2.7.13.3" evidence="2"/>
<feature type="transmembrane region" description="Helical" evidence="12">
    <location>
        <begin position="76"/>
        <end position="107"/>
    </location>
</feature>
<evidence type="ECO:0000313" key="15">
    <source>
        <dbReference type="EMBL" id="QUD86885.1"/>
    </source>
</evidence>
<keyword evidence="5" id="KW-0288">FMN</keyword>
<keyword evidence="12" id="KW-1133">Transmembrane helix</keyword>
<dbReference type="SMART" id="SM00091">
    <property type="entry name" value="PAS"/>
    <property type="match status" value="1"/>
</dbReference>
<evidence type="ECO:0000256" key="2">
    <source>
        <dbReference type="ARBA" id="ARBA00012438"/>
    </source>
</evidence>
<dbReference type="Gene3D" id="3.30.450.20">
    <property type="entry name" value="PAS domain"/>
    <property type="match status" value="1"/>
</dbReference>
<evidence type="ECO:0000256" key="7">
    <source>
        <dbReference type="ARBA" id="ARBA00022737"/>
    </source>
</evidence>
<evidence type="ECO:0000256" key="6">
    <source>
        <dbReference type="ARBA" id="ARBA00022679"/>
    </source>
</evidence>
<evidence type="ECO:0000259" key="13">
    <source>
        <dbReference type="PROSITE" id="PS50112"/>
    </source>
</evidence>
<proteinExistence type="predicted"/>
<accession>A0A975FWU9</accession>
<dbReference type="PANTHER" id="PTHR41523">
    <property type="entry name" value="TWO-COMPONENT SYSTEM SENSOR PROTEIN"/>
    <property type="match status" value="1"/>
</dbReference>
<dbReference type="SUPFAM" id="SSF55785">
    <property type="entry name" value="PYP-like sensor domain (PAS domain)"/>
    <property type="match status" value="1"/>
</dbReference>
<dbReference type="InterPro" id="IPR013767">
    <property type="entry name" value="PAS_fold"/>
</dbReference>
<dbReference type="GO" id="GO:0004673">
    <property type="term" value="F:protein histidine kinase activity"/>
    <property type="evidence" value="ECO:0007669"/>
    <property type="project" value="UniProtKB-EC"/>
</dbReference>
<protein>
    <recommendedName>
        <fullName evidence="2">histidine kinase</fullName>
        <ecNumber evidence="2">2.7.13.3</ecNumber>
    </recommendedName>
</protein>
<keyword evidence="3" id="KW-0597">Phosphoprotein</keyword>
<keyword evidence="4" id="KW-0285">Flavoprotein</keyword>
<dbReference type="InterPro" id="IPR011102">
    <property type="entry name" value="Sig_transdc_His_kinase_HWE"/>
</dbReference>
<feature type="domain" description="PAC" evidence="14">
    <location>
        <begin position="238"/>
        <end position="288"/>
    </location>
</feature>
<keyword evidence="10" id="KW-0067">ATP-binding</keyword>
<reference evidence="15" key="1">
    <citation type="submission" date="2021-04" db="EMBL/GenBank/DDBJ databases">
        <title>The complete genome sequence of Caulobacter sp. S6.</title>
        <authorList>
            <person name="Tang Y."/>
            <person name="Ouyang W."/>
            <person name="Liu Q."/>
            <person name="Huang B."/>
            <person name="Guo Z."/>
            <person name="Lei P."/>
        </authorList>
    </citation>
    <scope>NUCLEOTIDE SEQUENCE</scope>
    <source>
        <strain evidence="15">S6</strain>
    </source>
</reference>
<dbReference type="RefSeq" id="WP_211936937.1">
    <property type="nucleotide sequence ID" value="NZ_CP073078.1"/>
</dbReference>
<keyword evidence="12" id="KW-0472">Membrane</keyword>
<feature type="transmembrane region" description="Helical" evidence="12">
    <location>
        <begin position="44"/>
        <end position="64"/>
    </location>
</feature>
<dbReference type="Proteomes" id="UP000676409">
    <property type="component" value="Chromosome"/>
</dbReference>
<dbReference type="PANTHER" id="PTHR41523:SF8">
    <property type="entry name" value="ETHYLENE RESPONSE SENSOR PROTEIN"/>
    <property type="match status" value="1"/>
</dbReference>
<gene>
    <name evidence="15" type="ORF">KCG34_17650</name>
</gene>
<evidence type="ECO:0000256" key="3">
    <source>
        <dbReference type="ARBA" id="ARBA00022553"/>
    </source>
</evidence>
<evidence type="ECO:0000256" key="8">
    <source>
        <dbReference type="ARBA" id="ARBA00022741"/>
    </source>
</evidence>
<keyword evidence="16" id="KW-1185">Reference proteome</keyword>
<dbReference type="InterPro" id="IPR035965">
    <property type="entry name" value="PAS-like_dom_sf"/>
</dbReference>
<evidence type="ECO:0000313" key="16">
    <source>
        <dbReference type="Proteomes" id="UP000676409"/>
    </source>
</evidence>
<dbReference type="GO" id="GO:0006355">
    <property type="term" value="P:regulation of DNA-templated transcription"/>
    <property type="evidence" value="ECO:0007669"/>
    <property type="project" value="InterPro"/>
</dbReference>
<dbReference type="SMART" id="SM00911">
    <property type="entry name" value="HWE_HK"/>
    <property type="match status" value="1"/>
</dbReference>
<evidence type="ECO:0000259" key="14">
    <source>
        <dbReference type="PROSITE" id="PS50113"/>
    </source>
</evidence>
<evidence type="ECO:0000256" key="10">
    <source>
        <dbReference type="ARBA" id="ARBA00022840"/>
    </source>
</evidence>
<keyword evidence="7" id="KW-0677">Repeat</keyword>
<dbReference type="GO" id="GO:0005524">
    <property type="term" value="F:ATP binding"/>
    <property type="evidence" value="ECO:0007669"/>
    <property type="project" value="UniProtKB-KW"/>
</dbReference>
<keyword evidence="6" id="KW-0808">Transferase</keyword>
<name>A0A975FWU9_9CAUL</name>
<dbReference type="Gene3D" id="3.30.565.10">
    <property type="entry name" value="Histidine kinase-like ATPase, C-terminal domain"/>
    <property type="match status" value="1"/>
</dbReference>
<keyword evidence="8" id="KW-0547">Nucleotide-binding</keyword>
<dbReference type="NCBIfam" id="TIGR00229">
    <property type="entry name" value="sensory_box"/>
    <property type="match status" value="1"/>
</dbReference>
<feature type="domain" description="PAS" evidence="13">
    <location>
        <begin position="161"/>
        <end position="214"/>
    </location>
</feature>
<evidence type="ECO:0000256" key="4">
    <source>
        <dbReference type="ARBA" id="ARBA00022630"/>
    </source>
</evidence>
<dbReference type="PROSITE" id="PS50112">
    <property type="entry name" value="PAS"/>
    <property type="match status" value="1"/>
</dbReference>
<evidence type="ECO:0000256" key="12">
    <source>
        <dbReference type="SAM" id="Phobius"/>
    </source>
</evidence>
<dbReference type="Pfam" id="PF07536">
    <property type="entry name" value="HWE_HK"/>
    <property type="match status" value="1"/>
</dbReference>
<evidence type="ECO:0000256" key="9">
    <source>
        <dbReference type="ARBA" id="ARBA00022777"/>
    </source>
</evidence>
<evidence type="ECO:0000256" key="11">
    <source>
        <dbReference type="ARBA" id="ARBA00023026"/>
    </source>
</evidence>
<keyword evidence="12" id="KW-0812">Transmembrane</keyword>
<dbReference type="Pfam" id="PF00989">
    <property type="entry name" value="PAS"/>
    <property type="match status" value="1"/>
</dbReference>
<dbReference type="InterPro" id="IPR000014">
    <property type="entry name" value="PAS"/>
</dbReference>
<dbReference type="EMBL" id="CP073078">
    <property type="protein sequence ID" value="QUD86885.1"/>
    <property type="molecule type" value="Genomic_DNA"/>
</dbReference>
<evidence type="ECO:0000256" key="5">
    <source>
        <dbReference type="ARBA" id="ARBA00022643"/>
    </source>
</evidence>
<dbReference type="InterPro" id="IPR000700">
    <property type="entry name" value="PAS-assoc_C"/>
</dbReference>